<keyword evidence="5" id="KW-1185">Reference proteome</keyword>
<dbReference type="SUPFAM" id="SSF51679">
    <property type="entry name" value="Bacterial luciferase-like"/>
    <property type="match status" value="1"/>
</dbReference>
<reference evidence="4 5" key="1">
    <citation type="submission" date="2019-07" db="EMBL/GenBank/DDBJ databases">
        <title>Whole genome shotgun sequence of Knoellia locipacati NBRC 109775.</title>
        <authorList>
            <person name="Hosoyama A."/>
            <person name="Uohara A."/>
            <person name="Ohji S."/>
            <person name="Ichikawa N."/>
        </authorList>
    </citation>
    <scope>NUCLEOTIDE SEQUENCE [LARGE SCALE GENOMIC DNA]</scope>
    <source>
        <strain evidence="4 5">NBRC 109775</strain>
    </source>
</reference>
<evidence type="ECO:0000256" key="2">
    <source>
        <dbReference type="ARBA" id="ARBA00023033"/>
    </source>
</evidence>
<sequence length="361" mass="38496">MTDTAAHPPTPSSTPAIELGLDTFGDIALGADGEPLPAAVVIREVLAEGQLADSLGLDFFGVGEHHRPDYAISAPDTLLAGLATTTSQIRLGTSVTVLSSDDPIRVFQRFSTVDALSGGRAEICVGRGSFIESFPLFGLSLDDYEVLFSEKLDLLAKVLQERAFEWSGTTRPPVRTSGPVMPPTESGALRTWVGVGGTPASVVRAAQYGMPVVIAIIGGSAAQFAPLADLYRRACAEYGYAGLPVGVHSPGHVAETDEQAVEEYLPHFIEQMRKLGRERGWAPMTEEAARAQVGPEGAAYCGSPETVARKIVATCRTLGAKRFQFKYSNGRLPHELRMSSIRLFGEQVAPRVRELLAAGTD</sequence>
<dbReference type="OrthoDB" id="9776438at2"/>
<dbReference type="PANTHER" id="PTHR30137:SF8">
    <property type="entry name" value="BLR5498 PROTEIN"/>
    <property type="match status" value="1"/>
</dbReference>
<keyword evidence="2" id="KW-0503">Monooxygenase</keyword>
<comment type="caution">
    <text evidence="4">The sequence shown here is derived from an EMBL/GenBank/DDBJ whole genome shotgun (WGS) entry which is preliminary data.</text>
</comment>
<gene>
    <name evidence="4" type="ORF">KLO01_13810</name>
</gene>
<evidence type="ECO:0000256" key="1">
    <source>
        <dbReference type="ARBA" id="ARBA00023002"/>
    </source>
</evidence>
<accession>A0A512SZG2</accession>
<dbReference type="Gene3D" id="3.20.20.30">
    <property type="entry name" value="Luciferase-like domain"/>
    <property type="match status" value="1"/>
</dbReference>
<protein>
    <submittedName>
        <fullName evidence="4">Oxidoreductase</fullName>
    </submittedName>
</protein>
<evidence type="ECO:0000259" key="3">
    <source>
        <dbReference type="Pfam" id="PF00296"/>
    </source>
</evidence>
<dbReference type="EMBL" id="BKBA01000004">
    <property type="protein sequence ID" value="GEQ13334.1"/>
    <property type="molecule type" value="Genomic_DNA"/>
</dbReference>
<dbReference type="GO" id="GO:0005829">
    <property type="term" value="C:cytosol"/>
    <property type="evidence" value="ECO:0007669"/>
    <property type="project" value="TreeGrafter"/>
</dbReference>
<evidence type="ECO:0000313" key="5">
    <source>
        <dbReference type="Proteomes" id="UP000321793"/>
    </source>
</evidence>
<keyword evidence="1" id="KW-0560">Oxidoreductase</keyword>
<dbReference type="Proteomes" id="UP000321793">
    <property type="component" value="Unassembled WGS sequence"/>
</dbReference>
<dbReference type="InterPro" id="IPR036661">
    <property type="entry name" value="Luciferase-like_sf"/>
</dbReference>
<organism evidence="4 5">
    <name type="scientific">Knoellia locipacati</name>
    <dbReference type="NCBI Taxonomy" id="882824"/>
    <lineage>
        <taxon>Bacteria</taxon>
        <taxon>Bacillati</taxon>
        <taxon>Actinomycetota</taxon>
        <taxon>Actinomycetes</taxon>
        <taxon>Micrococcales</taxon>
        <taxon>Intrasporangiaceae</taxon>
        <taxon>Knoellia</taxon>
    </lineage>
</organism>
<name>A0A512SZG2_9MICO</name>
<dbReference type="InterPro" id="IPR011251">
    <property type="entry name" value="Luciferase-like_dom"/>
</dbReference>
<dbReference type="PANTHER" id="PTHR30137">
    <property type="entry name" value="LUCIFERASE-LIKE MONOOXYGENASE"/>
    <property type="match status" value="1"/>
</dbReference>
<proteinExistence type="predicted"/>
<dbReference type="Pfam" id="PF00296">
    <property type="entry name" value="Bac_luciferase"/>
    <property type="match status" value="1"/>
</dbReference>
<evidence type="ECO:0000313" key="4">
    <source>
        <dbReference type="EMBL" id="GEQ13334.1"/>
    </source>
</evidence>
<dbReference type="InterPro" id="IPR022290">
    <property type="entry name" value="LLM_Atu2307-like"/>
</dbReference>
<dbReference type="RefSeq" id="WP_147063498.1">
    <property type="nucleotide sequence ID" value="NZ_BAABDN010000001.1"/>
</dbReference>
<dbReference type="GO" id="GO:0016705">
    <property type="term" value="F:oxidoreductase activity, acting on paired donors, with incorporation or reduction of molecular oxygen"/>
    <property type="evidence" value="ECO:0007669"/>
    <property type="project" value="InterPro"/>
</dbReference>
<dbReference type="InterPro" id="IPR050766">
    <property type="entry name" value="Bact_Lucif_Oxidored"/>
</dbReference>
<feature type="domain" description="Luciferase-like" evidence="3">
    <location>
        <begin position="35"/>
        <end position="320"/>
    </location>
</feature>
<dbReference type="GO" id="GO:0004497">
    <property type="term" value="F:monooxygenase activity"/>
    <property type="evidence" value="ECO:0007669"/>
    <property type="project" value="UniProtKB-KW"/>
</dbReference>
<dbReference type="NCBIfam" id="TIGR03858">
    <property type="entry name" value="LLM_2I7G"/>
    <property type="match status" value="1"/>
</dbReference>
<dbReference type="AlphaFoldDB" id="A0A512SZG2"/>